<dbReference type="Gene3D" id="1.10.3680.10">
    <property type="entry name" value="TerB-like"/>
    <property type="match status" value="1"/>
</dbReference>
<dbReference type="Proteomes" id="UP000269412">
    <property type="component" value="Unassembled WGS sequence"/>
</dbReference>
<dbReference type="OrthoDB" id="9779622at2"/>
<feature type="domain" description="J" evidence="2">
    <location>
        <begin position="181"/>
        <end position="243"/>
    </location>
</feature>
<dbReference type="Gene3D" id="1.10.287.110">
    <property type="entry name" value="DnaJ domain"/>
    <property type="match status" value="1"/>
</dbReference>
<dbReference type="RefSeq" id="WP_121064026.1">
    <property type="nucleotide sequence ID" value="NZ_RBIQ01000007.1"/>
</dbReference>
<protein>
    <submittedName>
        <fullName evidence="3">DnaJ like chaperone protein</fullName>
    </submittedName>
</protein>
<dbReference type="PANTHER" id="PTHR44360:SF1">
    <property type="entry name" value="DNAJ HOMOLOG SUBFAMILY B MEMBER 9"/>
    <property type="match status" value="1"/>
</dbReference>
<dbReference type="GO" id="GO:0051787">
    <property type="term" value="F:misfolded protein binding"/>
    <property type="evidence" value="ECO:0007669"/>
    <property type="project" value="TreeGrafter"/>
</dbReference>
<dbReference type="Pfam" id="PF05099">
    <property type="entry name" value="TerB"/>
    <property type="match status" value="1"/>
</dbReference>
<keyword evidence="1" id="KW-0143">Chaperone</keyword>
<dbReference type="InterPro" id="IPR001623">
    <property type="entry name" value="DnaJ_domain"/>
</dbReference>
<dbReference type="SMART" id="SM00271">
    <property type="entry name" value="DnaJ"/>
    <property type="match status" value="1"/>
</dbReference>
<dbReference type="Pfam" id="PF00226">
    <property type="entry name" value="DnaJ"/>
    <property type="match status" value="1"/>
</dbReference>
<evidence type="ECO:0000313" key="4">
    <source>
        <dbReference type="Proteomes" id="UP000269412"/>
    </source>
</evidence>
<organism evidence="3 4">
    <name type="scientific">Maribacter vaceletii</name>
    <dbReference type="NCBI Taxonomy" id="1206816"/>
    <lineage>
        <taxon>Bacteria</taxon>
        <taxon>Pseudomonadati</taxon>
        <taxon>Bacteroidota</taxon>
        <taxon>Flavobacteriia</taxon>
        <taxon>Flavobacteriales</taxon>
        <taxon>Flavobacteriaceae</taxon>
        <taxon>Maribacter</taxon>
    </lineage>
</organism>
<reference evidence="3 4" key="1">
    <citation type="submission" date="2018-10" db="EMBL/GenBank/DDBJ databases">
        <title>Genomic Encyclopedia of Archaeal and Bacterial Type Strains, Phase II (KMG-II): from individual species to whole genera.</title>
        <authorList>
            <person name="Goeker M."/>
        </authorList>
    </citation>
    <scope>NUCLEOTIDE SEQUENCE [LARGE SCALE GENOMIC DNA]</scope>
    <source>
        <strain evidence="3 4">DSM 25230</strain>
    </source>
</reference>
<evidence type="ECO:0000259" key="2">
    <source>
        <dbReference type="PROSITE" id="PS50076"/>
    </source>
</evidence>
<evidence type="ECO:0000256" key="1">
    <source>
        <dbReference type="ARBA" id="ARBA00023186"/>
    </source>
</evidence>
<dbReference type="InterPro" id="IPR029024">
    <property type="entry name" value="TerB-like"/>
</dbReference>
<keyword evidence="4" id="KW-1185">Reference proteome</keyword>
<dbReference type="CDD" id="cd07316">
    <property type="entry name" value="terB_like_DjlA"/>
    <property type="match status" value="1"/>
</dbReference>
<dbReference type="CDD" id="cd06257">
    <property type="entry name" value="DnaJ"/>
    <property type="match status" value="1"/>
</dbReference>
<name>A0A495ECP6_9FLAO</name>
<dbReference type="EMBL" id="RBIQ01000007">
    <property type="protein sequence ID" value="RKR14635.1"/>
    <property type="molecule type" value="Genomic_DNA"/>
</dbReference>
<proteinExistence type="predicted"/>
<dbReference type="GO" id="GO:0051087">
    <property type="term" value="F:protein-folding chaperone binding"/>
    <property type="evidence" value="ECO:0007669"/>
    <property type="project" value="TreeGrafter"/>
</dbReference>
<dbReference type="InterPro" id="IPR036869">
    <property type="entry name" value="J_dom_sf"/>
</dbReference>
<dbReference type="SUPFAM" id="SSF46565">
    <property type="entry name" value="Chaperone J-domain"/>
    <property type="match status" value="1"/>
</dbReference>
<dbReference type="InterPro" id="IPR051948">
    <property type="entry name" value="Hsp70_co-chaperone_J-domain"/>
</dbReference>
<comment type="caution">
    <text evidence="3">The sequence shown here is derived from an EMBL/GenBank/DDBJ whole genome shotgun (WGS) entry which is preliminary data.</text>
</comment>
<dbReference type="InterPro" id="IPR007791">
    <property type="entry name" value="DjlA_N"/>
</dbReference>
<dbReference type="GO" id="GO:0036503">
    <property type="term" value="P:ERAD pathway"/>
    <property type="evidence" value="ECO:0007669"/>
    <property type="project" value="TreeGrafter"/>
</dbReference>
<dbReference type="PRINTS" id="PR00625">
    <property type="entry name" value="JDOMAIN"/>
</dbReference>
<sequence>MIKWFAAILGYFFLRYPGAILGFFVGSFIDNVSSNKGGGNTVFSDITRQKVSPADFELNLLSLCSIVIKADGKISQTEMDYVRQYFVSTYGKEKANAIFRTFNDVNKKHEISAQRICNFLNQRTRYEVRLQLIHFLFGIAKADGHVSNPEVAKIKEIAGYLRISATDFESIKAMFISSSDNAYKILEISKSASDDAVKKAYRAMAKKYHPDKVITENEAIKKGAEEKFKRVQKAYEDIQKERGIN</sequence>
<evidence type="ECO:0000313" key="3">
    <source>
        <dbReference type="EMBL" id="RKR14635.1"/>
    </source>
</evidence>
<dbReference type="AlphaFoldDB" id="A0A495ECP6"/>
<dbReference type="PROSITE" id="PS50076">
    <property type="entry name" value="DNAJ_2"/>
    <property type="match status" value="1"/>
</dbReference>
<dbReference type="PANTHER" id="PTHR44360">
    <property type="entry name" value="DNAJ HOMOLOG SUBFAMILY B MEMBER 9"/>
    <property type="match status" value="1"/>
</dbReference>
<dbReference type="SUPFAM" id="SSF158682">
    <property type="entry name" value="TerB-like"/>
    <property type="match status" value="1"/>
</dbReference>
<accession>A0A495ECP6</accession>
<gene>
    <name evidence="3" type="ORF">CLV91_0713</name>
</gene>